<keyword evidence="10" id="KW-0333">Golgi apparatus</keyword>
<keyword evidence="3" id="KW-0328">Glycosyltransferase</keyword>
<evidence type="ECO:0000256" key="7">
    <source>
        <dbReference type="ARBA" id="ARBA00022824"/>
    </source>
</evidence>
<protein>
    <recommendedName>
        <fullName evidence="14">Peptide O-xylosyltransferase</fullName>
    </recommendedName>
</protein>
<dbReference type="AlphaFoldDB" id="A0A0D0L3H0"/>
<evidence type="ECO:0000256" key="10">
    <source>
        <dbReference type="ARBA" id="ARBA00023034"/>
    </source>
</evidence>
<keyword evidence="6" id="KW-0479">Metal-binding</keyword>
<dbReference type="InterPro" id="IPR003406">
    <property type="entry name" value="Glyco_trans_14"/>
</dbReference>
<dbReference type="GO" id="GO:0015012">
    <property type="term" value="P:heparan sulfate proteoglycan biosynthetic process"/>
    <property type="evidence" value="ECO:0007669"/>
    <property type="project" value="TreeGrafter"/>
</dbReference>
<evidence type="ECO:0000256" key="6">
    <source>
        <dbReference type="ARBA" id="ARBA00022723"/>
    </source>
</evidence>
<gene>
    <name evidence="15" type="ORF">RU07_06085</name>
</gene>
<accession>A0A0D0L3H0</accession>
<evidence type="ECO:0000256" key="3">
    <source>
        <dbReference type="ARBA" id="ARBA00022676"/>
    </source>
</evidence>
<evidence type="ECO:0000256" key="1">
    <source>
        <dbReference type="ARBA" id="ARBA00004323"/>
    </source>
</evidence>
<evidence type="ECO:0000256" key="8">
    <source>
        <dbReference type="ARBA" id="ARBA00022968"/>
    </source>
</evidence>
<keyword evidence="4 15" id="KW-0808">Transferase</keyword>
<sequence>MIGYLILVHRFPKQFKRLFKAIYDPRNSYVVHVDKNSGEALNADISNFLKPYSNAEVMEGHAALWGGYSLVDAELRGMEHLLAMNGEWSHFINLSGQDFPLKTQAQIMAYLMDHPGREYIKAFDQEKIRPDTMRRVGEFVIETGGQIEQTLTMRPFIEGATPYIGNQWMIVSRAFCDFVCHDARADRYKAFYRNTFIADEGFFQTVMMNNPVHGEIVNDDLRMIDWVPDGDIKLRPRTYGREDAAALTSSHNFFARKFEQDVDGDILSILEGHLAKQTHFSAAEFELAPATAA</sequence>
<dbReference type="OrthoDB" id="7943907at2"/>
<dbReference type="GO" id="GO:0016020">
    <property type="term" value="C:membrane"/>
    <property type="evidence" value="ECO:0007669"/>
    <property type="project" value="InterPro"/>
</dbReference>
<dbReference type="InterPro" id="IPR043538">
    <property type="entry name" value="XYLT"/>
</dbReference>
<evidence type="ECO:0000256" key="13">
    <source>
        <dbReference type="ARBA" id="ARBA00023180"/>
    </source>
</evidence>
<organism evidence="15 16">
    <name type="scientific">Agrobacterium tumefaciens</name>
    <dbReference type="NCBI Taxonomy" id="358"/>
    <lineage>
        <taxon>Bacteria</taxon>
        <taxon>Pseudomonadati</taxon>
        <taxon>Pseudomonadota</taxon>
        <taxon>Alphaproteobacteria</taxon>
        <taxon>Hyphomicrobiales</taxon>
        <taxon>Rhizobiaceae</taxon>
        <taxon>Rhizobium/Agrobacterium group</taxon>
        <taxon>Agrobacterium</taxon>
        <taxon>Agrobacterium tumefaciens complex</taxon>
    </lineage>
</organism>
<keyword evidence="5" id="KW-0812">Transmembrane</keyword>
<dbReference type="PANTHER" id="PTHR46025:SF3">
    <property type="entry name" value="XYLOSYLTRANSFERASE OXT"/>
    <property type="match status" value="1"/>
</dbReference>
<evidence type="ECO:0000256" key="11">
    <source>
        <dbReference type="ARBA" id="ARBA00023136"/>
    </source>
</evidence>
<comment type="subcellular location">
    <subcellularLocation>
        <location evidence="2">Endoplasmic reticulum membrane</location>
        <topology evidence="2">Single-pass type II membrane protein</topology>
    </subcellularLocation>
    <subcellularLocation>
        <location evidence="1">Golgi apparatus membrane</location>
        <topology evidence="1">Single-pass type II membrane protein</topology>
    </subcellularLocation>
</comment>
<evidence type="ECO:0000256" key="5">
    <source>
        <dbReference type="ARBA" id="ARBA00022692"/>
    </source>
</evidence>
<name>A0A0D0L3H0_AGRTU</name>
<dbReference type="GO" id="GO:0046872">
    <property type="term" value="F:metal ion binding"/>
    <property type="evidence" value="ECO:0007669"/>
    <property type="project" value="UniProtKB-KW"/>
</dbReference>
<evidence type="ECO:0000256" key="9">
    <source>
        <dbReference type="ARBA" id="ARBA00022989"/>
    </source>
</evidence>
<keyword evidence="7" id="KW-0256">Endoplasmic reticulum</keyword>
<keyword evidence="8" id="KW-0735">Signal-anchor</keyword>
<dbReference type="EMBL" id="JXQV01000005">
    <property type="protein sequence ID" value="KIQ04198.1"/>
    <property type="molecule type" value="Genomic_DNA"/>
</dbReference>
<evidence type="ECO:0000256" key="12">
    <source>
        <dbReference type="ARBA" id="ARBA00023157"/>
    </source>
</evidence>
<evidence type="ECO:0000256" key="14">
    <source>
        <dbReference type="ARBA" id="ARBA00042865"/>
    </source>
</evidence>
<dbReference type="GO" id="GO:0030158">
    <property type="term" value="F:protein xylosyltransferase activity"/>
    <property type="evidence" value="ECO:0007669"/>
    <property type="project" value="InterPro"/>
</dbReference>
<dbReference type="Pfam" id="PF02485">
    <property type="entry name" value="Branch"/>
    <property type="match status" value="1"/>
</dbReference>
<keyword evidence="13" id="KW-0325">Glycoprotein</keyword>
<keyword evidence="11" id="KW-0472">Membrane</keyword>
<keyword evidence="12" id="KW-1015">Disulfide bond</keyword>
<comment type="caution">
    <text evidence="15">The sequence shown here is derived from an EMBL/GenBank/DDBJ whole genome shotgun (WGS) entry which is preliminary data.</text>
</comment>
<evidence type="ECO:0000313" key="16">
    <source>
        <dbReference type="Proteomes" id="UP000035017"/>
    </source>
</evidence>
<evidence type="ECO:0000256" key="2">
    <source>
        <dbReference type="ARBA" id="ARBA00004648"/>
    </source>
</evidence>
<reference evidence="15 16" key="1">
    <citation type="submission" date="2014-12" db="EMBL/GenBank/DDBJ databases">
        <title>16Stimator: statistical estimation of ribosomal gene copy numbers from draft genome assemblies.</title>
        <authorList>
            <person name="Perisin M.A."/>
            <person name="Vetter M."/>
            <person name="Gilbert J.A."/>
            <person name="Bergelson J."/>
        </authorList>
    </citation>
    <scope>NUCLEOTIDE SEQUENCE [LARGE SCALE GENOMIC DNA]</scope>
    <source>
        <strain evidence="15 16">MEJ076</strain>
    </source>
</reference>
<evidence type="ECO:0000313" key="15">
    <source>
        <dbReference type="EMBL" id="KIQ04198.1"/>
    </source>
</evidence>
<dbReference type="PANTHER" id="PTHR46025">
    <property type="entry name" value="XYLOSYLTRANSFERASE OXT"/>
    <property type="match status" value="1"/>
</dbReference>
<dbReference type="GO" id="GO:0050650">
    <property type="term" value="P:chondroitin sulfate proteoglycan biosynthetic process"/>
    <property type="evidence" value="ECO:0007669"/>
    <property type="project" value="TreeGrafter"/>
</dbReference>
<dbReference type="Proteomes" id="UP000035017">
    <property type="component" value="Unassembled WGS sequence"/>
</dbReference>
<proteinExistence type="predicted"/>
<evidence type="ECO:0000256" key="4">
    <source>
        <dbReference type="ARBA" id="ARBA00022679"/>
    </source>
</evidence>
<keyword evidence="9" id="KW-1133">Transmembrane helix</keyword>